<dbReference type="GO" id="GO:0016020">
    <property type="term" value="C:membrane"/>
    <property type="evidence" value="ECO:0007669"/>
    <property type="project" value="UniProtKB-SubCell"/>
</dbReference>
<evidence type="ECO:0000256" key="3">
    <source>
        <dbReference type="ARBA" id="ARBA00022692"/>
    </source>
</evidence>
<dbReference type="Gene3D" id="1.20.1080.10">
    <property type="entry name" value="Glycerol uptake facilitator protein"/>
    <property type="match status" value="1"/>
</dbReference>
<evidence type="ECO:0000256" key="5">
    <source>
        <dbReference type="ARBA" id="ARBA00022989"/>
    </source>
</evidence>
<evidence type="ECO:0000256" key="4">
    <source>
        <dbReference type="ARBA" id="ARBA00022801"/>
    </source>
</evidence>
<dbReference type="GO" id="GO:0015267">
    <property type="term" value="F:channel activity"/>
    <property type="evidence" value="ECO:0007669"/>
    <property type="project" value="InterPro"/>
</dbReference>
<dbReference type="PANTHER" id="PTHR11782:SF83">
    <property type="entry name" value="GUANOSINE-DIPHOSPHATASE"/>
    <property type="match status" value="1"/>
</dbReference>
<evidence type="ECO:0000256" key="8">
    <source>
        <dbReference type="SAM" id="Phobius"/>
    </source>
</evidence>
<keyword evidence="3 8" id="KW-0812">Transmembrane</keyword>
<feature type="transmembrane region" description="Helical" evidence="8">
    <location>
        <begin position="150"/>
        <end position="170"/>
    </location>
</feature>
<proteinExistence type="inferred from homology"/>
<feature type="active site" description="Proton acceptor" evidence="7">
    <location>
        <position position="484"/>
    </location>
</feature>
<feature type="transmembrane region" description="Helical" evidence="8">
    <location>
        <begin position="39"/>
        <end position="62"/>
    </location>
</feature>
<dbReference type="Pfam" id="PF01150">
    <property type="entry name" value="GDA1_CD39"/>
    <property type="match status" value="2"/>
</dbReference>
<evidence type="ECO:0000313" key="9">
    <source>
        <dbReference type="EMBL" id="VFU27603.1"/>
    </source>
</evidence>
<feature type="transmembrane region" description="Helical" evidence="8">
    <location>
        <begin position="124"/>
        <end position="143"/>
    </location>
</feature>
<dbReference type="Gene3D" id="3.30.420.150">
    <property type="entry name" value="Exopolyphosphatase. Domain 2"/>
    <property type="match status" value="1"/>
</dbReference>
<dbReference type="PANTHER" id="PTHR11782">
    <property type="entry name" value="ADENOSINE/GUANOSINE DIPHOSPHATASE"/>
    <property type="match status" value="1"/>
</dbReference>
<comment type="similarity">
    <text evidence="2">Belongs to the GDA1/CD39 NTPase family.</text>
</comment>
<name>A0A6N2KWF4_SALVM</name>
<feature type="transmembrane region" description="Helical" evidence="8">
    <location>
        <begin position="309"/>
        <end position="328"/>
    </location>
</feature>
<dbReference type="InterPro" id="IPR000425">
    <property type="entry name" value="MIP"/>
</dbReference>
<sequence>MAAIQAAFGDAVLTFMWVFVSSMFGLFTNLVVTALGLQTLVWAPLVITTFIVFTFVFLFNLIGEALGGASFNPTGTASFYAAGVGGDTLFSMALKFPASGSRGCGRCIGYHGGDASSVDLHTGGLAEGVLTFLMSFAVLVIILRGPQNPLLQTLFLAVATITLVVAGSAYTGPSMNPANAFGWAYVNKWHNTWEQLYVYWICPFIGAILASWIFRGRTFSGIAKTRAESCLIMRFSVLQNSFLSQPQLPPPVATSTTSNGQIRYRTPSSSELLLETGSTAISPTNSDKAMKRPVMRYESLSDKVHKYRGVLLVISIPMLLIAFVLLVMPSGEDYEYGGVSRKMSPNSARDSRSYAVIFDAGSSGSRVHVYCFDRNLDLVPIGKELELFVMLKPGLSAYANNPQEAARSLASLLDKAESSVPKVLRPKTPVRVGATAGLRALGMDASNKILQAASPYLIVRDFLRAKSTLKSEANGVTVLDGSQEGSYQWILAVDLFKWHMRFPEMDAAKAPRISDGEDTYVKEMFLMGTKYYLYVHRFGSSLAAALEFSCVEKDFGSVTPVQRIYTARAEILDASEDSSNPCILGGYDGVYKYGGKDHKASASPSGSNLEECRRVAINALKVNESTCTHMKCTFGGVWNGGGGDGQKNMFVASFFFDRAAQASFVDSTKPVAKVRPVDFEHAAKRACETKLEDAKSKYPTLDENDLPIHMHGSSISVHTACRWICYGSIARNDAGEEGSVQRFPCGSCMATGQRHRRLCHPQLNSILHYQLSHPGASLIHRRLLGINICWINIASESYRRDCTVRSPEKYRHIVAGYEDFSDAPTAVFSINQPLPAALAATTGHNSDVITTSGTTSTFSTWR</sequence>
<evidence type="ECO:0000256" key="1">
    <source>
        <dbReference type="ARBA" id="ARBA00004141"/>
    </source>
</evidence>
<comment type="subcellular location">
    <subcellularLocation>
        <location evidence="1">Membrane</location>
        <topology evidence="1">Multi-pass membrane protein</topology>
    </subcellularLocation>
</comment>
<feature type="transmembrane region" description="Helical" evidence="8">
    <location>
        <begin position="197"/>
        <end position="214"/>
    </location>
</feature>
<reference evidence="9" key="1">
    <citation type="submission" date="2019-03" db="EMBL/GenBank/DDBJ databases">
        <authorList>
            <person name="Mank J."/>
            <person name="Almeida P."/>
        </authorList>
    </citation>
    <scope>NUCLEOTIDE SEQUENCE</scope>
    <source>
        <strain evidence="9">78183</strain>
    </source>
</reference>
<evidence type="ECO:0000256" key="6">
    <source>
        <dbReference type="ARBA" id="ARBA00023136"/>
    </source>
</evidence>
<protein>
    <submittedName>
        <fullName evidence="9">Uncharacterized protein</fullName>
    </submittedName>
</protein>
<dbReference type="InterPro" id="IPR000407">
    <property type="entry name" value="GDA1_CD39_NTPase"/>
</dbReference>
<organism evidence="9">
    <name type="scientific">Salix viminalis</name>
    <name type="common">Common osier</name>
    <name type="synonym">Basket willow</name>
    <dbReference type="NCBI Taxonomy" id="40686"/>
    <lineage>
        <taxon>Eukaryota</taxon>
        <taxon>Viridiplantae</taxon>
        <taxon>Streptophyta</taxon>
        <taxon>Embryophyta</taxon>
        <taxon>Tracheophyta</taxon>
        <taxon>Spermatophyta</taxon>
        <taxon>Magnoliopsida</taxon>
        <taxon>eudicotyledons</taxon>
        <taxon>Gunneridae</taxon>
        <taxon>Pentapetalae</taxon>
        <taxon>rosids</taxon>
        <taxon>fabids</taxon>
        <taxon>Malpighiales</taxon>
        <taxon>Salicaceae</taxon>
        <taxon>Saliceae</taxon>
        <taxon>Salix</taxon>
    </lineage>
</organism>
<dbReference type="Gene3D" id="3.30.420.40">
    <property type="match status" value="1"/>
</dbReference>
<dbReference type="AlphaFoldDB" id="A0A6N2KWF4"/>
<feature type="transmembrane region" description="Helical" evidence="8">
    <location>
        <begin position="12"/>
        <end position="32"/>
    </location>
</feature>
<keyword evidence="6 8" id="KW-0472">Membrane</keyword>
<evidence type="ECO:0000256" key="2">
    <source>
        <dbReference type="ARBA" id="ARBA00009283"/>
    </source>
</evidence>
<dbReference type="GO" id="GO:0017110">
    <property type="term" value="F:nucleoside diphosphate phosphatase activity"/>
    <property type="evidence" value="ECO:0007669"/>
    <property type="project" value="TreeGrafter"/>
</dbReference>
<dbReference type="Pfam" id="PF00230">
    <property type="entry name" value="MIP"/>
    <property type="match status" value="1"/>
</dbReference>
<keyword evidence="5 8" id="KW-1133">Transmembrane helix</keyword>
<keyword evidence="4" id="KW-0378">Hydrolase</keyword>
<dbReference type="SUPFAM" id="SSF81338">
    <property type="entry name" value="Aquaporin-like"/>
    <property type="match status" value="1"/>
</dbReference>
<dbReference type="InterPro" id="IPR023271">
    <property type="entry name" value="Aquaporin-like"/>
</dbReference>
<gene>
    <name evidence="9" type="ORF">SVIM_LOCUS84399</name>
</gene>
<dbReference type="EMBL" id="CAADRP010000380">
    <property type="protein sequence ID" value="VFU27603.1"/>
    <property type="molecule type" value="Genomic_DNA"/>
</dbReference>
<dbReference type="PRINTS" id="PR00783">
    <property type="entry name" value="MINTRINSICP"/>
</dbReference>
<evidence type="ECO:0000256" key="7">
    <source>
        <dbReference type="PIRSR" id="PIRSR600407-1"/>
    </source>
</evidence>
<dbReference type="GO" id="GO:0009134">
    <property type="term" value="P:nucleoside diphosphate catabolic process"/>
    <property type="evidence" value="ECO:0007669"/>
    <property type="project" value="TreeGrafter"/>
</dbReference>
<accession>A0A6N2KWF4</accession>